<reference evidence="5" key="1">
    <citation type="submission" date="2021-03" db="EMBL/GenBank/DDBJ databases">
        <authorList>
            <person name="Bekaert M."/>
        </authorList>
    </citation>
    <scope>NUCLEOTIDE SEQUENCE</scope>
</reference>
<dbReference type="Gene3D" id="3.40.50.300">
    <property type="entry name" value="P-loop containing nucleotide triphosphate hydrolases"/>
    <property type="match status" value="1"/>
</dbReference>
<evidence type="ECO:0000313" key="5">
    <source>
        <dbReference type="EMBL" id="CAG2214175.1"/>
    </source>
</evidence>
<dbReference type="InterPro" id="IPR045058">
    <property type="entry name" value="GIMA/IAN/Toc"/>
</dbReference>
<feature type="domain" description="AIG1-type G" evidence="4">
    <location>
        <begin position="17"/>
        <end position="164"/>
    </location>
</feature>
<proteinExistence type="inferred from homology"/>
<dbReference type="PANTHER" id="PTHR10903">
    <property type="entry name" value="GTPASE, IMAP FAMILY MEMBER-RELATED"/>
    <property type="match status" value="1"/>
</dbReference>
<evidence type="ECO:0000313" key="6">
    <source>
        <dbReference type="Proteomes" id="UP000683360"/>
    </source>
</evidence>
<gene>
    <name evidence="5" type="ORF">MEDL_28055</name>
</gene>
<evidence type="ECO:0000256" key="2">
    <source>
        <dbReference type="ARBA" id="ARBA00022741"/>
    </source>
</evidence>
<evidence type="ECO:0000256" key="1">
    <source>
        <dbReference type="ARBA" id="ARBA00008535"/>
    </source>
</evidence>
<comment type="caution">
    <text evidence="5">The sequence shown here is derived from an EMBL/GenBank/DDBJ whole genome shotgun (WGS) entry which is preliminary data.</text>
</comment>
<sequence>MHVSISRLELRQCRSQTEIETKSLIRNDITIYVIDTPGLKNSSQFSKLNGDIEQAIEIHRKENVIYALVIQIGKYANEEREILQNILKKEELVRKKKIIIFTDRKILDTEETEDDKTLEGWIKRNSTLKSLIDTNELSYLAFENKRQSPDENDRQISDLISVICEEEDKLKKVCPVTRTFGKKFGEYGKEFYDDQSALKENVDGYDTT</sequence>
<name>A0A8S3S7I1_MYTED</name>
<dbReference type="EMBL" id="CAJPWZ010001403">
    <property type="protein sequence ID" value="CAG2214175.1"/>
    <property type="molecule type" value="Genomic_DNA"/>
</dbReference>
<evidence type="ECO:0000259" key="4">
    <source>
        <dbReference type="Pfam" id="PF04548"/>
    </source>
</evidence>
<protein>
    <recommendedName>
        <fullName evidence="4">AIG1-type G domain-containing protein</fullName>
    </recommendedName>
</protein>
<dbReference type="InterPro" id="IPR006703">
    <property type="entry name" value="G_AIG1"/>
</dbReference>
<dbReference type="GO" id="GO:0005525">
    <property type="term" value="F:GTP binding"/>
    <property type="evidence" value="ECO:0007669"/>
    <property type="project" value="UniProtKB-KW"/>
</dbReference>
<dbReference type="Proteomes" id="UP000683360">
    <property type="component" value="Unassembled WGS sequence"/>
</dbReference>
<dbReference type="OrthoDB" id="8954335at2759"/>
<accession>A0A8S3S7I1</accession>
<comment type="similarity">
    <text evidence="1">Belongs to the TRAFAC class TrmE-Era-EngA-EngB-Septin-like GTPase superfamily. AIG1/Toc34/Toc159-like paraseptin GTPase family. IAN subfamily.</text>
</comment>
<keyword evidence="6" id="KW-1185">Reference proteome</keyword>
<keyword evidence="3" id="KW-0342">GTP-binding</keyword>
<organism evidence="5 6">
    <name type="scientific">Mytilus edulis</name>
    <name type="common">Blue mussel</name>
    <dbReference type="NCBI Taxonomy" id="6550"/>
    <lineage>
        <taxon>Eukaryota</taxon>
        <taxon>Metazoa</taxon>
        <taxon>Spiralia</taxon>
        <taxon>Lophotrochozoa</taxon>
        <taxon>Mollusca</taxon>
        <taxon>Bivalvia</taxon>
        <taxon>Autobranchia</taxon>
        <taxon>Pteriomorphia</taxon>
        <taxon>Mytilida</taxon>
        <taxon>Mytiloidea</taxon>
        <taxon>Mytilidae</taxon>
        <taxon>Mytilinae</taxon>
        <taxon>Mytilus</taxon>
    </lineage>
</organism>
<evidence type="ECO:0000256" key="3">
    <source>
        <dbReference type="ARBA" id="ARBA00023134"/>
    </source>
</evidence>
<keyword evidence="2" id="KW-0547">Nucleotide-binding</keyword>
<dbReference type="PANTHER" id="PTHR10903:SF184">
    <property type="entry name" value="GTP-BINDING PROTEIN A"/>
    <property type="match status" value="1"/>
</dbReference>
<dbReference type="Pfam" id="PF04548">
    <property type="entry name" value="AIG1"/>
    <property type="match status" value="1"/>
</dbReference>
<dbReference type="AlphaFoldDB" id="A0A8S3S7I1"/>
<dbReference type="InterPro" id="IPR027417">
    <property type="entry name" value="P-loop_NTPase"/>
</dbReference>